<evidence type="ECO:0000313" key="5">
    <source>
        <dbReference type="EMBL" id="KXB41653.1"/>
    </source>
</evidence>
<dbReference type="InterPro" id="IPR000873">
    <property type="entry name" value="AMP-dep_synth/lig_dom"/>
</dbReference>
<keyword evidence="2" id="KW-0067">ATP-binding</keyword>
<gene>
    <name evidence="5" type="ORF">HMPREF1872_00604</name>
</gene>
<dbReference type="Gene3D" id="3.30.300.30">
    <property type="match status" value="1"/>
</dbReference>
<comment type="caution">
    <text evidence="5">The sequence shown here is derived from an EMBL/GenBank/DDBJ whole genome shotgun (WGS) entry which is preliminary data.</text>
</comment>
<dbReference type="InterPro" id="IPR020845">
    <property type="entry name" value="AMP-binding_CS"/>
</dbReference>
<dbReference type="Gene3D" id="3.40.50.12780">
    <property type="entry name" value="N-terminal domain of ligase-like"/>
    <property type="match status" value="1"/>
</dbReference>
<sequence length="682" mass="75122">MRKCCQSNENSATSNSAIKQPEIIKHPASMLVSGQKKVTDLRQLLRDTVQTCPDKVAYIEMPDDPNAPVSFTYKELEARINALGTALSAPYFQEKVEDCNLPGLEGMNKPRLAILGDNSVDWIVAQNAAMFGAGLAVPLDKQLGLKELQGLLSRSRCRKIFLDASKKTLIDGILAQPGSITDLILIGGKQIKVATDLASQFRKDTSATNLATDVATNLALDKPEAAIISPICTVNGVRVWRLNDLEVAGQTMLLAGQDAFLKVEIDPKAPAAIFFTSGTTSKAKGVVLSHSNISHVEYICRASIKLPYDKMVLSVLPLHHTLENSAQYAWWGHRQTIVFNNGLRYISQNLQKFPIELMVTVPLLLDNIKRQVEHALAKRGKQKQFALLCKLSHFALKLGIDLRPRLFQKVREAISPNLKLFIVGAAALTPETEAFFAEIGFSVYVGYGLTETAPILAMNSNFLQVAGSVGTFAAGVEAKFLQDGQAESTSQNQGEVLVRCPNLMLGYYEDKAATQAAIDRDGWFHTGDVGYLDEHGALFITGRVKSMIVLTNGKKIFPEELEALIALPEIVDQAMAFGGHNKRDTIDVCLLLHLNEAVKAKLKPGEELPYTIKEQIQQELARINAQVPPYKAIKYWAWTIDSFVMTSTLKIKREPTLTKLLNGLTGEDNLWRELNGKEVKLK</sequence>
<dbReference type="PANTHER" id="PTHR43272:SF33">
    <property type="entry name" value="AMP-BINDING DOMAIN-CONTAINING PROTEIN-RELATED"/>
    <property type="match status" value="1"/>
</dbReference>
<dbReference type="InterPro" id="IPR042099">
    <property type="entry name" value="ANL_N_sf"/>
</dbReference>
<dbReference type="Proteomes" id="UP000070080">
    <property type="component" value="Unassembled WGS sequence"/>
</dbReference>
<dbReference type="STRING" id="1497955.HMPREF1872_00604"/>
<organism evidence="5 6">
    <name type="scientific">Amygdalobacter nucleatus</name>
    <dbReference type="NCBI Taxonomy" id="3029274"/>
    <lineage>
        <taxon>Bacteria</taxon>
        <taxon>Bacillati</taxon>
        <taxon>Bacillota</taxon>
        <taxon>Clostridia</taxon>
        <taxon>Eubacteriales</taxon>
        <taxon>Oscillospiraceae</taxon>
        <taxon>Amygdalobacter</taxon>
    </lineage>
</organism>
<dbReference type="OrthoDB" id="9778383at2"/>
<dbReference type="GO" id="GO:0016020">
    <property type="term" value="C:membrane"/>
    <property type="evidence" value="ECO:0007669"/>
    <property type="project" value="TreeGrafter"/>
</dbReference>
<keyword evidence="6" id="KW-1185">Reference proteome</keyword>
<dbReference type="Pfam" id="PF00501">
    <property type="entry name" value="AMP-binding"/>
    <property type="match status" value="1"/>
</dbReference>
<proteinExistence type="predicted"/>
<dbReference type="Pfam" id="PF23562">
    <property type="entry name" value="AMP-binding_C_3"/>
    <property type="match status" value="1"/>
</dbReference>
<evidence type="ECO:0000256" key="3">
    <source>
        <dbReference type="ARBA" id="ARBA00024484"/>
    </source>
</evidence>
<evidence type="ECO:0000313" key="6">
    <source>
        <dbReference type="Proteomes" id="UP000070080"/>
    </source>
</evidence>
<feature type="domain" description="AMP-dependent synthetase/ligase" evidence="4">
    <location>
        <begin position="46"/>
        <end position="508"/>
    </location>
</feature>
<dbReference type="InterPro" id="IPR045851">
    <property type="entry name" value="AMP-bd_C_sf"/>
</dbReference>
<dbReference type="GO" id="GO:0005524">
    <property type="term" value="F:ATP binding"/>
    <property type="evidence" value="ECO:0007669"/>
    <property type="project" value="UniProtKB-KW"/>
</dbReference>
<dbReference type="EMBL" id="LSCV01000011">
    <property type="protein sequence ID" value="KXB41653.1"/>
    <property type="molecule type" value="Genomic_DNA"/>
</dbReference>
<name>A0A133YES9_9FIRM</name>
<evidence type="ECO:0000256" key="2">
    <source>
        <dbReference type="ARBA" id="ARBA00022840"/>
    </source>
</evidence>
<dbReference type="PATRIC" id="fig|1497955.3.peg.584"/>
<comment type="catalytic activity">
    <reaction evidence="3">
        <text>a long-chain fatty acid + ATP + CoA = a long-chain fatty acyl-CoA + AMP + diphosphate</text>
        <dbReference type="Rhea" id="RHEA:15421"/>
        <dbReference type="ChEBI" id="CHEBI:30616"/>
        <dbReference type="ChEBI" id="CHEBI:33019"/>
        <dbReference type="ChEBI" id="CHEBI:57287"/>
        <dbReference type="ChEBI" id="CHEBI:57560"/>
        <dbReference type="ChEBI" id="CHEBI:83139"/>
        <dbReference type="ChEBI" id="CHEBI:456215"/>
        <dbReference type="EC" id="6.2.1.3"/>
    </reaction>
    <physiologicalReaction direction="left-to-right" evidence="3">
        <dbReference type="Rhea" id="RHEA:15422"/>
    </physiologicalReaction>
</comment>
<reference evidence="6" key="1">
    <citation type="submission" date="2016-01" db="EMBL/GenBank/DDBJ databases">
        <authorList>
            <person name="Mitreva M."/>
            <person name="Pepin K.H."/>
            <person name="Mihindukulasuriya K.A."/>
            <person name="Fulton R."/>
            <person name="Fronick C."/>
            <person name="O'Laughlin M."/>
            <person name="Miner T."/>
            <person name="Herter B."/>
            <person name="Rosa B.A."/>
            <person name="Cordes M."/>
            <person name="Tomlinson C."/>
            <person name="Wollam A."/>
            <person name="Palsikar V.B."/>
            <person name="Mardis E.R."/>
            <person name="Wilson R.K."/>
        </authorList>
    </citation>
    <scope>NUCLEOTIDE SEQUENCE [LARGE SCALE GENOMIC DNA]</scope>
    <source>
        <strain evidence="6">KA00274</strain>
    </source>
</reference>
<evidence type="ECO:0000256" key="1">
    <source>
        <dbReference type="ARBA" id="ARBA00022741"/>
    </source>
</evidence>
<dbReference type="RefSeq" id="WP_066713681.1">
    <property type="nucleotide sequence ID" value="NZ_JARFNM010000001.1"/>
</dbReference>
<dbReference type="GO" id="GO:0004467">
    <property type="term" value="F:long-chain fatty acid-CoA ligase activity"/>
    <property type="evidence" value="ECO:0007669"/>
    <property type="project" value="UniProtKB-EC"/>
</dbReference>
<dbReference type="PROSITE" id="PS00455">
    <property type="entry name" value="AMP_BINDING"/>
    <property type="match status" value="1"/>
</dbReference>
<protein>
    <submittedName>
        <fullName evidence="5">AMP-binding enzyme</fullName>
    </submittedName>
</protein>
<dbReference type="PANTHER" id="PTHR43272">
    <property type="entry name" value="LONG-CHAIN-FATTY-ACID--COA LIGASE"/>
    <property type="match status" value="1"/>
</dbReference>
<accession>A0A133YES9</accession>
<dbReference type="AlphaFoldDB" id="A0A133YES9"/>
<keyword evidence="1" id="KW-0547">Nucleotide-binding</keyword>
<evidence type="ECO:0000259" key="4">
    <source>
        <dbReference type="Pfam" id="PF00501"/>
    </source>
</evidence>
<dbReference type="SUPFAM" id="SSF56801">
    <property type="entry name" value="Acetyl-CoA synthetase-like"/>
    <property type="match status" value="1"/>
</dbReference>